<dbReference type="PANTHER" id="PTHR34501">
    <property type="entry name" value="PROTEIN YDDL-RELATED"/>
    <property type="match status" value="1"/>
</dbReference>
<dbReference type="InterPro" id="IPR023614">
    <property type="entry name" value="Porin_dom_sf"/>
</dbReference>
<organism evidence="12 13">
    <name type="scientific">Caballeronia sordidicola</name>
    <name type="common">Burkholderia sordidicola</name>
    <dbReference type="NCBI Taxonomy" id="196367"/>
    <lineage>
        <taxon>Bacteria</taxon>
        <taxon>Pseudomonadati</taxon>
        <taxon>Pseudomonadota</taxon>
        <taxon>Betaproteobacteria</taxon>
        <taxon>Burkholderiales</taxon>
        <taxon>Burkholderiaceae</taxon>
        <taxon>Caballeronia</taxon>
    </lineage>
</organism>
<evidence type="ECO:0000256" key="4">
    <source>
        <dbReference type="ARBA" id="ARBA00022452"/>
    </source>
</evidence>
<dbReference type="RefSeq" id="WP_062174676.1">
    <property type="nucleotide sequence ID" value="NZ_NBTZ01000150.1"/>
</dbReference>
<dbReference type="Proteomes" id="UP000195221">
    <property type="component" value="Unassembled WGS sequence"/>
</dbReference>
<keyword evidence="10" id="KW-0998">Cell outer membrane</keyword>
<feature type="domain" description="Porin" evidence="11">
    <location>
        <begin position="16"/>
        <end position="353"/>
    </location>
</feature>
<reference evidence="12 13" key="1">
    <citation type="submission" date="2017-03" db="EMBL/GenBank/DDBJ databases">
        <title>Genome analysis of strain PAMC 26577.</title>
        <authorList>
            <person name="Oh H.-M."/>
            <person name="Yang J.-A."/>
        </authorList>
    </citation>
    <scope>NUCLEOTIDE SEQUENCE [LARGE SCALE GENOMIC DNA]</scope>
    <source>
        <strain evidence="12 13">PAMC 26577</strain>
    </source>
</reference>
<keyword evidence="4" id="KW-1134">Transmembrane beta strand</keyword>
<evidence type="ECO:0000256" key="7">
    <source>
        <dbReference type="ARBA" id="ARBA00023065"/>
    </source>
</evidence>
<sequence>MKYWGISFVEGILLGIFPWVAHAQNSVTLNGIVDAGVVFTSNAEGARQYATTSGVASGSRFGLRGSEDLGDGLKTIFVLENGFAPTTGKLGQNGDLFGRQAYVGLMGNWGTVTLGRTHSNTYDLVSPLASGPTWAAAGAGFGTHPADLDNLNTTNRINNALKYMSPDYHGLTWGAMYSLGGVAGDFTKNQIVSLAAAYSHGPMTFAVGYLDVKNPNFSFWGDKANDSTNGSNITSPVIAGFASANSQLALVAATSYVMAATTVGLVYSKTRFSNLGAVSVAGLTAAETAYRGSVGFDSGEINVKYQVNPSLLLAAAYNYTHGGEVSRSDGARYRQINLGADYLISKRTDVYAVTVLQRAAGTNSTDHAAVAAINGATPSSTNKQVVSTIGIRHRF</sequence>
<keyword evidence="6" id="KW-0732">Signal</keyword>
<evidence type="ECO:0000256" key="9">
    <source>
        <dbReference type="ARBA" id="ARBA00023136"/>
    </source>
</evidence>
<accession>A0A242M965</accession>
<dbReference type="SUPFAM" id="SSF56935">
    <property type="entry name" value="Porins"/>
    <property type="match status" value="1"/>
</dbReference>
<dbReference type="AlphaFoldDB" id="A0A242M965"/>
<comment type="caution">
    <text evidence="12">The sequence shown here is derived from an EMBL/GenBank/DDBJ whole genome shotgun (WGS) entry which is preliminary data.</text>
</comment>
<evidence type="ECO:0000256" key="8">
    <source>
        <dbReference type="ARBA" id="ARBA00023114"/>
    </source>
</evidence>
<protein>
    <submittedName>
        <fullName evidence="12">Outer membrane protein (Porin)</fullName>
    </submittedName>
</protein>
<evidence type="ECO:0000256" key="6">
    <source>
        <dbReference type="ARBA" id="ARBA00022729"/>
    </source>
</evidence>
<dbReference type="GO" id="GO:0015288">
    <property type="term" value="F:porin activity"/>
    <property type="evidence" value="ECO:0007669"/>
    <property type="project" value="UniProtKB-KW"/>
</dbReference>
<evidence type="ECO:0000256" key="2">
    <source>
        <dbReference type="ARBA" id="ARBA00011233"/>
    </source>
</evidence>
<evidence type="ECO:0000256" key="3">
    <source>
        <dbReference type="ARBA" id="ARBA00022448"/>
    </source>
</evidence>
<evidence type="ECO:0000256" key="5">
    <source>
        <dbReference type="ARBA" id="ARBA00022692"/>
    </source>
</evidence>
<comment type="subunit">
    <text evidence="2">Homotrimer.</text>
</comment>
<dbReference type="PANTHER" id="PTHR34501:SF9">
    <property type="entry name" value="MAJOR OUTER MEMBRANE PROTEIN P.IA"/>
    <property type="match status" value="1"/>
</dbReference>
<dbReference type="GO" id="GO:0034220">
    <property type="term" value="P:monoatomic ion transmembrane transport"/>
    <property type="evidence" value="ECO:0007669"/>
    <property type="project" value="InterPro"/>
</dbReference>
<dbReference type="PRINTS" id="PR00184">
    <property type="entry name" value="NEISSPPORIN"/>
</dbReference>
<dbReference type="Gene3D" id="2.40.160.10">
    <property type="entry name" value="Porin"/>
    <property type="match status" value="1"/>
</dbReference>
<evidence type="ECO:0000313" key="12">
    <source>
        <dbReference type="EMBL" id="OTP67703.1"/>
    </source>
</evidence>
<dbReference type="Pfam" id="PF13609">
    <property type="entry name" value="Porin_4"/>
    <property type="match status" value="1"/>
</dbReference>
<name>A0A242M965_CABSO</name>
<evidence type="ECO:0000313" key="13">
    <source>
        <dbReference type="Proteomes" id="UP000195221"/>
    </source>
</evidence>
<dbReference type="InterPro" id="IPR033900">
    <property type="entry name" value="Gram_neg_porin_domain"/>
</dbReference>
<evidence type="ECO:0000256" key="1">
    <source>
        <dbReference type="ARBA" id="ARBA00004571"/>
    </source>
</evidence>
<evidence type="ECO:0000259" key="11">
    <source>
        <dbReference type="Pfam" id="PF13609"/>
    </source>
</evidence>
<keyword evidence="8" id="KW-0626">Porin</keyword>
<proteinExistence type="predicted"/>
<keyword evidence="5" id="KW-0812">Transmembrane</keyword>
<keyword evidence="7" id="KW-0406">Ion transport</keyword>
<dbReference type="PRINTS" id="PR00182">
    <property type="entry name" value="ECOLNEIPORIN"/>
</dbReference>
<dbReference type="EMBL" id="NBTZ01000150">
    <property type="protein sequence ID" value="OTP67703.1"/>
    <property type="molecule type" value="Genomic_DNA"/>
</dbReference>
<keyword evidence="3" id="KW-0813">Transport</keyword>
<dbReference type="CDD" id="cd00342">
    <property type="entry name" value="gram_neg_porins"/>
    <property type="match status" value="1"/>
</dbReference>
<dbReference type="InterPro" id="IPR050298">
    <property type="entry name" value="Gram-neg_bact_OMP"/>
</dbReference>
<gene>
    <name evidence="12" type="ORF">PAMC26577_35980</name>
</gene>
<dbReference type="InterPro" id="IPR001702">
    <property type="entry name" value="Porin_Gram-ve"/>
</dbReference>
<dbReference type="GO" id="GO:0009279">
    <property type="term" value="C:cell outer membrane"/>
    <property type="evidence" value="ECO:0007669"/>
    <property type="project" value="UniProtKB-SubCell"/>
</dbReference>
<evidence type="ECO:0000256" key="10">
    <source>
        <dbReference type="ARBA" id="ARBA00023237"/>
    </source>
</evidence>
<dbReference type="InterPro" id="IPR002299">
    <property type="entry name" value="Porin_Neis"/>
</dbReference>
<comment type="subcellular location">
    <subcellularLocation>
        <location evidence="1">Cell outer membrane</location>
        <topology evidence="1">Multi-pass membrane protein</topology>
    </subcellularLocation>
</comment>
<dbReference type="GO" id="GO:0046930">
    <property type="term" value="C:pore complex"/>
    <property type="evidence" value="ECO:0007669"/>
    <property type="project" value="UniProtKB-KW"/>
</dbReference>
<keyword evidence="9" id="KW-0472">Membrane</keyword>